<dbReference type="VEuPathDB" id="VectorBase:GBRI020249"/>
<protein>
    <submittedName>
        <fullName evidence="1">Uncharacterized protein</fullName>
    </submittedName>
</protein>
<accession>A0A1A9WHQ4</accession>
<name>A0A1A9WHQ4_9MUSC</name>
<dbReference type="AlphaFoldDB" id="A0A1A9WHQ4"/>
<evidence type="ECO:0000313" key="2">
    <source>
        <dbReference type="Proteomes" id="UP000091820"/>
    </source>
</evidence>
<dbReference type="Proteomes" id="UP000091820">
    <property type="component" value="Unassembled WGS sequence"/>
</dbReference>
<reference evidence="1" key="2">
    <citation type="submission" date="2020-05" db="UniProtKB">
        <authorList>
            <consortium name="EnsemblMetazoa"/>
        </authorList>
    </citation>
    <scope>IDENTIFICATION</scope>
    <source>
        <strain evidence="1">IAEA</strain>
    </source>
</reference>
<keyword evidence="2" id="KW-1185">Reference proteome</keyword>
<evidence type="ECO:0000313" key="1">
    <source>
        <dbReference type="EnsemblMetazoa" id="GBRI020249-PA"/>
    </source>
</evidence>
<sequence length="71" mass="7955">MNDLVANRQLDRLDYKIFNKVERVSTYSGLQCCMSTTCEALAVNSYLCLDLYVYDLSTTTITTATTSPTTL</sequence>
<dbReference type="EnsemblMetazoa" id="GBRI020249-RA">
    <property type="protein sequence ID" value="GBRI020249-PA"/>
    <property type="gene ID" value="GBRI020249"/>
</dbReference>
<organism evidence="1 2">
    <name type="scientific">Glossina brevipalpis</name>
    <dbReference type="NCBI Taxonomy" id="37001"/>
    <lineage>
        <taxon>Eukaryota</taxon>
        <taxon>Metazoa</taxon>
        <taxon>Ecdysozoa</taxon>
        <taxon>Arthropoda</taxon>
        <taxon>Hexapoda</taxon>
        <taxon>Insecta</taxon>
        <taxon>Pterygota</taxon>
        <taxon>Neoptera</taxon>
        <taxon>Endopterygota</taxon>
        <taxon>Diptera</taxon>
        <taxon>Brachycera</taxon>
        <taxon>Muscomorpha</taxon>
        <taxon>Hippoboscoidea</taxon>
        <taxon>Glossinidae</taxon>
        <taxon>Glossina</taxon>
    </lineage>
</organism>
<proteinExistence type="predicted"/>
<reference evidence="2" key="1">
    <citation type="submission" date="2014-03" db="EMBL/GenBank/DDBJ databases">
        <authorList>
            <person name="Aksoy S."/>
            <person name="Warren W."/>
            <person name="Wilson R.K."/>
        </authorList>
    </citation>
    <scope>NUCLEOTIDE SEQUENCE [LARGE SCALE GENOMIC DNA]</scope>
    <source>
        <strain evidence="2">IAEA</strain>
    </source>
</reference>